<dbReference type="KEGG" id="agm:DCE93_01220"/>
<evidence type="ECO:0000313" key="3">
    <source>
        <dbReference type="Proteomes" id="UP000244729"/>
    </source>
</evidence>
<accession>A0A2S0WT37</accession>
<dbReference type="AlphaFoldDB" id="A0A2S0WT37"/>
<dbReference type="RefSeq" id="WP_108594284.1">
    <property type="nucleotide sequence ID" value="NZ_CP028913.1"/>
</dbReference>
<dbReference type="Proteomes" id="UP000244729">
    <property type="component" value="Chromosome"/>
</dbReference>
<name>A0A2S0WT37_9MICO</name>
<dbReference type="InterPro" id="IPR013762">
    <property type="entry name" value="Integrase-like_cat_sf"/>
</dbReference>
<dbReference type="InterPro" id="IPR011010">
    <property type="entry name" value="DNA_brk_join_enz"/>
</dbReference>
<evidence type="ECO:0000313" key="2">
    <source>
        <dbReference type="EMBL" id="AWB94458.1"/>
    </source>
</evidence>
<dbReference type="SUPFAM" id="SSF56349">
    <property type="entry name" value="DNA breaking-rejoining enzymes"/>
    <property type="match status" value="1"/>
</dbReference>
<dbReference type="GO" id="GO:0003677">
    <property type="term" value="F:DNA binding"/>
    <property type="evidence" value="ECO:0007669"/>
    <property type="project" value="InterPro"/>
</dbReference>
<dbReference type="OrthoDB" id="5119524at2"/>
<keyword evidence="3" id="KW-1185">Reference proteome</keyword>
<sequence length="299" mass="33898">MIEEYTPHPPTADYWHLVRDFVVACVGRRAPDSIRTVRAHLTQLADYAVWLWQDGTPLEPVSAFDADIIDMYVRHTLRNKGKDKYYRYRVELCLTSYAELLTGVKIQRKLGTTPTVPAPYRPAELRAFLNVAHSQPTPSARRDLAAALALGAGAGLMTHEMLHLKVGDVEPTDFGHLIHVKGRKARSIPLRHDWISTLDPLVLDRGPDDYVAWTLRTRSDQTTLSRGLLKRVSGKAPDLGRLRTTWIVQLLTLGLPIDRCLELARIRTLQGLKPYYDMVPERETRIDDLLIIAGLEDPR</sequence>
<dbReference type="Gene3D" id="1.10.443.10">
    <property type="entry name" value="Intergrase catalytic core"/>
    <property type="match status" value="1"/>
</dbReference>
<proteinExistence type="predicted"/>
<evidence type="ECO:0008006" key="4">
    <source>
        <dbReference type="Google" id="ProtNLM"/>
    </source>
</evidence>
<dbReference type="GO" id="GO:0006310">
    <property type="term" value="P:DNA recombination"/>
    <property type="evidence" value="ECO:0007669"/>
    <property type="project" value="UniProtKB-KW"/>
</dbReference>
<evidence type="ECO:0000256" key="1">
    <source>
        <dbReference type="ARBA" id="ARBA00023172"/>
    </source>
</evidence>
<keyword evidence="1" id="KW-0233">DNA recombination</keyword>
<dbReference type="GO" id="GO:0015074">
    <property type="term" value="P:DNA integration"/>
    <property type="evidence" value="ECO:0007669"/>
    <property type="project" value="InterPro"/>
</dbReference>
<organism evidence="2 3">
    <name type="scientific">Agromyces badenianii</name>
    <dbReference type="NCBI Taxonomy" id="2080742"/>
    <lineage>
        <taxon>Bacteria</taxon>
        <taxon>Bacillati</taxon>
        <taxon>Actinomycetota</taxon>
        <taxon>Actinomycetes</taxon>
        <taxon>Micrococcales</taxon>
        <taxon>Microbacteriaceae</taxon>
        <taxon>Agromyces</taxon>
    </lineage>
</organism>
<protein>
    <recommendedName>
        <fullName evidence="4">Tyr recombinase domain-containing protein</fullName>
    </recommendedName>
</protein>
<gene>
    <name evidence="2" type="ORF">DCE93_01220</name>
</gene>
<dbReference type="EMBL" id="CP028913">
    <property type="protein sequence ID" value="AWB94458.1"/>
    <property type="molecule type" value="Genomic_DNA"/>
</dbReference>
<reference evidence="2 3" key="1">
    <citation type="submission" date="2018-04" db="EMBL/GenBank/DDBJ databases">
        <authorList>
            <person name="Li J."/>
        </authorList>
    </citation>
    <scope>NUCLEOTIDE SEQUENCE [LARGE SCALE GENOMIC DNA]</scope>
    <source>
        <strain evidence="3">30A</strain>
    </source>
</reference>